<dbReference type="EMBL" id="AMGV01000011">
    <property type="protein sequence ID" value="KEF53913.1"/>
    <property type="molecule type" value="Genomic_DNA"/>
</dbReference>
<dbReference type="Pfam" id="PF00248">
    <property type="entry name" value="Aldo_ket_red"/>
    <property type="match status" value="1"/>
</dbReference>
<dbReference type="VEuPathDB" id="FungiDB:A1O9_09708"/>
<evidence type="ECO:0000256" key="2">
    <source>
        <dbReference type="ARBA" id="ARBA00023002"/>
    </source>
</evidence>
<dbReference type="GO" id="GO:0016491">
    <property type="term" value="F:oxidoreductase activity"/>
    <property type="evidence" value="ECO:0007669"/>
    <property type="project" value="UniProtKB-KW"/>
</dbReference>
<evidence type="ECO:0000256" key="1">
    <source>
        <dbReference type="ARBA" id="ARBA00022857"/>
    </source>
</evidence>
<dbReference type="PANTHER" id="PTHR43364:SF7">
    <property type="entry name" value="NADP-DEPENDENT OXIDOREDUCTASE DOMAIN-CONTAINING PROTEIN-RELATED"/>
    <property type="match status" value="1"/>
</dbReference>
<dbReference type="AlphaFoldDB" id="A0A072P3Q8"/>
<dbReference type="InterPro" id="IPR023210">
    <property type="entry name" value="NADP_OxRdtase_dom"/>
</dbReference>
<dbReference type="InterPro" id="IPR036812">
    <property type="entry name" value="NAD(P)_OxRdtase_dom_sf"/>
</dbReference>
<keyword evidence="6" id="KW-1185">Reference proteome</keyword>
<dbReference type="Proteomes" id="UP000027920">
    <property type="component" value="Unassembled WGS sequence"/>
</dbReference>
<dbReference type="GeneID" id="25284616"/>
<keyword evidence="2" id="KW-0560">Oxidoreductase</keyword>
<feature type="domain" description="NADP-dependent oxidoreductase" evidence="4">
    <location>
        <begin position="3"/>
        <end position="77"/>
    </location>
</feature>
<protein>
    <recommendedName>
        <fullName evidence="4">NADP-dependent oxidoreductase domain-containing protein</fullName>
    </recommendedName>
</protein>
<evidence type="ECO:0000259" key="4">
    <source>
        <dbReference type="Pfam" id="PF00248"/>
    </source>
</evidence>
<dbReference type="RefSeq" id="XP_013256503.1">
    <property type="nucleotide sequence ID" value="XM_013401049.1"/>
</dbReference>
<organism evidence="5 6">
    <name type="scientific">Exophiala aquamarina CBS 119918</name>
    <dbReference type="NCBI Taxonomy" id="1182545"/>
    <lineage>
        <taxon>Eukaryota</taxon>
        <taxon>Fungi</taxon>
        <taxon>Dikarya</taxon>
        <taxon>Ascomycota</taxon>
        <taxon>Pezizomycotina</taxon>
        <taxon>Eurotiomycetes</taxon>
        <taxon>Chaetothyriomycetidae</taxon>
        <taxon>Chaetothyriales</taxon>
        <taxon>Herpotrichiellaceae</taxon>
        <taxon>Exophiala</taxon>
    </lineage>
</organism>
<dbReference type="SUPFAM" id="SSF51430">
    <property type="entry name" value="NAD(P)-linked oxidoreductase"/>
    <property type="match status" value="1"/>
</dbReference>
<dbReference type="Gene3D" id="3.20.20.100">
    <property type="entry name" value="NADP-dependent oxidoreductase domain"/>
    <property type="match status" value="1"/>
</dbReference>
<proteinExistence type="inferred from homology"/>
<dbReference type="InterPro" id="IPR050523">
    <property type="entry name" value="AKR_Detox_Biosynth"/>
</dbReference>
<name>A0A072P3Q8_9EURO</name>
<keyword evidence="1" id="KW-0521">NADP</keyword>
<gene>
    <name evidence="5" type="ORF">A1O9_09708</name>
</gene>
<evidence type="ECO:0000313" key="6">
    <source>
        <dbReference type="Proteomes" id="UP000027920"/>
    </source>
</evidence>
<dbReference type="STRING" id="1182545.A0A072P3Q8"/>
<dbReference type="OrthoDB" id="48988at2759"/>
<evidence type="ECO:0000256" key="3">
    <source>
        <dbReference type="ARBA" id="ARBA00038157"/>
    </source>
</evidence>
<accession>A0A072P3Q8</accession>
<dbReference type="PANTHER" id="PTHR43364">
    <property type="entry name" value="NADH-SPECIFIC METHYLGLYOXAL REDUCTASE-RELATED"/>
    <property type="match status" value="1"/>
</dbReference>
<comment type="similarity">
    <text evidence="3">Belongs to the aldo/keto reductase family. Aldo/keto reductase 2 subfamily.</text>
</comment>
<sequence length="78" mass="9209">MAGESEEWLGDWMKDRGTRDEMVIATKYTYPFKVHEIFPEETILSNFGGSNKKSLRLSLNESLKRMKIDYVDIFYIHT</sequence>
<comment type="caution">
    <text evidence="5">The sequence shown here is derived from an EMBL/GenBank/DDBJ whole genome shotgun (WGS) entry which is preliminary data.</text>
</comment>
<dbReference type="HOGENOM" id="CLU_2622039_0_0_1"/>
<reference evidence="5 6" key="1">
    <citation type="submission" date="2013-03" db="EMBL/GenBank/DDBJ databases">
        <title>The Genome Sequence of Exophiala aquamarina CBS 119918.</title>
        <authorList>
            <consortium name="The Broad Institute Genomics Platform"/>
            <person name="Cuomo C."/>
            <person name="de Hoog S."/>
            <person name="Gorbushina A."/>
            <person name="Walker B."/>
            <person name="Young S.K."/>
            <person name="Zeng Q."/>
            <person name="Gargeya S."/>
            <person name="Fitzgerald M."/>
            <person name="Haas B."/>
            <person name="Abouelleil A."/>
            <person name="Allen A.W."/>
            <person name="Alvarado L."/>
            <person name="Arachchi H.M."/>
            <person name="Berlin A.M."/>
            <person name="Chapman S.B."/>
            <person name="Gainer-Dewar J."/>
            <person name="Goldberg J."/>
            <person name="Griggs A."/>
            <person name="Gujja S."/>
            <person name="Hansen M."/>
            <person name="Howarth C."/>
            <person name="Imamovic A."/>
            <person name="Ireland A."/>
            <person name="Larimer J."/>
            <person name="McCowan C."/>
            <person name="Murphy C."/>
            <person name="Pearson M."/>
            <person name="Poon T.W."/>
            <person name="Priest M."/>
            <person name="Roberts A."/>
            <person name="Saif S."/>
            <person name="Shea T."/>
            <person name="Sisk P."/>
            <person name="Sykes S."/>
            <person name="Wortman J."/>
            <person name="Nusbaum C."/>
            <person name="Birren B."/>
        </authorList>
    </citation>
    <scope>NUCLEOTIDE SEQUENCE [LARGE SCALE GENOMIC DNA]</scope>
    <source>
        <strain evidence="5 6">CBS 119918</strain>
    </source>
</reference>
<evidence type="ECO:0000313" key="5">
    <source>
        <dbReference type="EMBL" id="KEF53913.1"/>
    </source>
</evidence>